<evidence type="ECO:0000313" key="3">
    <source>
        <dbReference type="EMBL" id="QJY44842.1"/>
    </source>
</evidence>
<gene>
    <name evidence="3" type="ORF">HOP40_02450</name>
</gene>
<organism evidence="3 4">
    <name type="scientific">Pseudonocardia broussonetiae</name>
    <dbReference type="NCBI Taxonomy" id="2736640"/>
    <lineage>
        <taxon>Bacteria</taxon>
        <taxon>Bacillati</taxon>
        <taxon>Actinomycetota</taxon>
        <taxon>Actinomycetes</taxon>
        <taxon>Pseudonocardiales</taxon>
        <taxon>Pseudonocardiaceae</taxon>
        <taxon>Pseudonocardia</taxon>
    </lineage>
</organism>
<dbReference type="EMBL" id="CP053564">
    <property type="protein sequence ID" value="QJY44842.1"/>
    <property type="molecule type" value="Genomic_DNA"/>
</dbReference>
<dbReference type="PROSITE" id="PS00383">
    <property type="entry name" value="TYR_PHOSPHATASE_1"/>
    <property type="match status" value="1"/>
</dbReference>
<evidence type="ECO:0000256" key="1">
    <source>
        <dbReference type="ARBA" id="ARBA00009580"/>
    </source>
</evidence>
<dbReference type="Pfam" id="PF13350">
    <property type="entry name" value="Y_phosphatase3"/>
    <property type="match status" value="1"/>
</dbReference>
<dbReference type="PANTHER" id="PTHR31126">
    <property type="entry name" value="TYROSINE-PROTEIN PHOSPHATASE"/>
    <property type="match status" value="1"/>
</dbReference>
<dbReference type="PROSITE" id="PS50056">
    <property type="entry name" value="TYR_PHOSPHATASE_2"/>
    <property type="match status" value="1"/>
</dbReference>
<dbReference type="KEGG" id="pbro:HOP40_02450"/>
<dbReference type="AlphaFoldDB" id="A0A6M6JDD9"/>
<sequence length="266" mass="28268">MWSSIVPPVSVEQVIDETPEYTTRTLPFEGIDNVRDVGGLPLADGGTTRSGVLLRSGSLHHATADDVTRLVDGFGLTLVLDLRTPREIDRDGPTPVSAAGVETVPLTFIGESRDYLPETGDDTDPLLRNYLGYLGDHPANVAEAVRRLAAEDAGPALVHCAAGKDRTGVLVALVLDAVGVEREAVVADYALSAENVEAMWRRWTTAAGEEMPADLTPHLPRAVVMEAVLAHLDAEYGTDGTGGAAGWLRANGLDDAALERLRGRLT</sequence>
<dbReference type="SUPFAM" id="SSF52799">
    <property type="entry name" value="(Phosphotyrosine protein) phosphatases II"/>
    <property type="match status" value="1"/>
</dbReference>
<evidence type="ECO:0000259" key="2">
    <source>
        <dbReference type="PROSITE" id="PS50056"/>
    </source>
</evidence>
<proteinExistence type="inferred from homology"/>
<dbReference type="InterPro" id="IPR000387">
    <property type="entry name" value="Tyr_Pase_dom"/>
</dbReference>
<protein>
    <submittedName>
        <fullName evidence="3">Tyrosine-protein phosphatase</fullName>
    </submittedName>
</protein>
<dbReference type="GO" id="GO:0004721">
    <property type="term" value="F:phosphoprotein phosphatase activity"/>
    <property type="evidence" value="ECO:0007669"/>
    <property type="project" value="InterPro"/>
</dbReference>
<dbReference type="PANTHER" id="PTHR31126:SF1">
    <property type="entry name" value="TYROSINE SPECIFIC PROTEIN PHOSPHATASES DOMAIN-CONTAINING PROTEIN"/>
    <property type="match status" value="1"/>
</dbReference>
<dbReference type="InterPro" id="IPR029021">
    <property type="entry name" value="Prot-tyrosine_phosphatase-like"/>
</dbReference>
<dbReference type="InterPro" id="IPR016130">
    <property type="entry name" value="Tyr_Pase_AS"/>
</dbReference>
<dbReference type="InterPro" id="IPR026893">
    <property type="entry name" value="Tyr/Ser_Pase_IphP-type"/>
</dbReference>
<comment type="similarity">
    <text evidence="1">Belongs to the protein-tyrosine phosphatase family.</text>
</comment>
<dbReference type="Gene3D" id="3.90.190.10">
    <property type="entry name" value="Protein tyrosine phosphatase superfamily"/>
    <property type="match status" value="1"/>
</dbReference>
<name>A0A6M6JDD9_9PSEU</name>
<reference evidence="3 4" key="1">
    <citation type="submission" date="2020-05" db="EMBL/GenBank/DDBJ databases">
        <authorList>
            <person name="Mo P."/>
        </authorList>
    </citation>
    <scope>NUCLEOTIDE SEQUENCE [LARGE SCALE GENOMIC DNA]</scope>
    <source>
        <strain evidence="3 4">Gen01</strain>
    </source>
</reference>
<keyword evidence="4" id="KW-1185">Reference proteome</keyword>
<evidence type="ECO:0000313" key="4">
    <source>
        <dbReference type="Proteomes" id="UP000505377"/>
    </source>
</evidence>
<feature type="domain" description="Tyrosine specific protein phosphatases" evidence="2">
    <location>
        <begin position="139"/>
        <end position="175"/>
    </location>
</feature>
<dbReference type="Proteomes" id="UP000505377">
    <property type="component" value="Chromosome"/>
</dbReference>
<accession>A0A6M6JDD9</accession>